<protein>
    <submittedName>
        <fullName evidence="1">11414_t:CDS:1</fullName>
    </submittedName>
</protein>
<feature type="non-terminal residue" evidence="1">
    <location>
        <position position="1"/>
    </location>
</feature>
<keyword evidence="2" id="KW-1185">Reference proteome</keyword>
<reference evidence="1 2" key="1">
    <citation type="submission" date="2021-06" db="EMBL/GenBank/DDBJ databases">
        <authorList>
            <person name="Kallberg Y."/>
            <person name="Tangrot J."/>
            <person name="Rosling A."/>
        </authorList>
    </citation>
    <scope>NUCLEOTIDE SEQUENCE [LARGE SCALE GENOMIC DNA]</scope>
    <source>
        <strain evidence="1 2">120-4 pot B 10/14</strain>
    </source>
</reference>
<accession>A0ABN7WCX5</accession>
<dbReference type="Proteomes" id="UP000789901">
    <property type="component" value="Unassembled WGS sequence"/>
</dbReference>
<evidence type="ECO:0000313" key="2">
    <source>
        <dbReference type="Proteomes" id="UP000789901"/>
    </source>
</evidence>
<sequence length="73" mass="8311">TIVAKGYYYPAWISVTEVLYNETKKHLDEYYCFAFVKEQGSLGVPVVGRTFCTLQSAHEPVQVSDYYFVCGSN</sequence>
<proteinExistence type="predicted"/>
<gene>
    <name evidence="1" type="ORF">GMARGA_LOCUS28864</name>
</gene>
<evidence type="ECO:0000313" key="1">
    <source>
        <dbReference type="EMBL" id="CAG8825508.1"/>
    </source>
</evidence>
<comment type="caution">
    <text evidence="1">The sequence shown here is derived from an EMBL/GenBank/DDBJ whole genome shotgun (WGS) entry which is preliminary data.</text>
</comment>
<dbReference type="EMBL" id="CAJVQB010037718">
    <property type="protein sequence ID" value="CAG8825508.1"/>
    <property type="molecule type" value="Genomic_DNA"/>
</dbReference>
<organism evidence="1 2">
    <name type="scientific">Gigaspora margarita</name>
    <dbReference type="NCBI Taxonomy" id="4874"/>
    <lineage>
        <taxon>Eukaryota</taxon>
        <taxon>Fungi</taxon>
        <taxon>Fungi incertae sedis</taxon>
        <taxon>Mucoromycota</taxon>
        <taxon>Glomeromycotina</taxon>
        <taxon>Glomeromycetes</taxon>
        <taxon>Diversisporales</taxon>
        <taxon>Gigasporaceae</taxon>
        <taxon>Gigaspora</taxon>
    </lineage>
</organism>
<name>A0ABN7WCX5_GIGMA</name>